<dbReference type="AlphaFoldDB" id="A0A8S2YXV0"/>
<protein>
    <recommendedName>
        <fullName evidence="3">PH domain-containing protein</fullName>
    </recommendedName>
</protein>
<feature type="non-terminal residue" evidence="1">
    <location>
        <position position="1"/>
    </location>
</feature>
<comment type="caution">
    <text evidence="1">The sequence shown here is derived from an EMBL/GenBank/DDBJ whole genome shotgun (WGS) entry which is preliminary data.</text>
</comment>
<name>A0A8S2YXV0_9BILA</name>
<evidence type="ECO:0000313" key="1">
    <source>
        <dbReference type="EMBL" id="CAF4597424.1"/>
    </source>
</evidence>
<gene>
    <name evidence="1" type="ORF">SMN809_LOCUS38930</name>
</gene>
<sequence>NDADASLLSLRVGTKFGVVSHTFRVETKADLTYWTKAISQCLQSAVVRTKEAVFRMFKN</sequence>
<proteinExistence type="predicted"/>
<organism evidence="1 2">
    <name type="scientific">Rotaria magnacalcarata</name>
    <dbReference type="NCBI Taxonomy" id="392030"/>
    <lineage>
        <taxon>Eukaryota</taxon>
        <taxon>Metazoa</taxon>
        <taxon>Spiralia</taxon>
        <taxon>Gnathifera</taxon>
        <taxon>Rotifera</taxon>
        <taxon>Eurotatoria</taxon>
        <taxon>Bdelloidea</taxon>
        <taxon>Philodinida</taxon>
        <taxon>Philodinidae</taxon>
        <taxon>Rotaria</taxon>
    </lineage>
</organism>
<accession>A0A8S2YXV0</accession>
<dbReference type="Proteomes" id="UP000676336">
    <property type="component" value="Unassembled WGS sequence"/>
</dbReference>
<evidence type="ECO:0008006" key="3">
    <source>
        <dbReference type="Google" id="ProtNLM"/>
    </source>
</evidence>
<evidence type="ECO:0000313" key="2">
    <source>
        <dbReference type="Proteomes" id="UP000676336"/>
    </source>
</evidence>
<reference evidence="1" key="1">
    <citation type="submission" date="2021-02" db="EMBL/GenBank/DDBJ databases">
        <authorList>
            <person name="Nowell W R."/>
        </authorList>
    </citation>
    <scope>NUCLEOTIDE SEQUENCE</scope>
</reference>
<dbReference type="EMBL" id="CAJOBI010103097">
    <property type="protein sequence ID" value="CAF4597424.1"/>
    <property type="molecule type" value="Genomic_DNA"/>
</dbReference>